<dbReference type="CDD" id="cd01014">
    <property type="entry name" value="nicotinamidase_related"/>
    <property type="match status" value="1"/>
</dbReference>
<dbReference type="InterPro" id="IPR050272">
    <property type="entry name" value="Isochorismatase-like_hydrls"/>
</dbReference>
<accession>A0ABD5WMI4</accession>
<dbReference type="SUPFAM" id="SSF52499">
    <property type="entry name" value="Isochorismatase-like hydrolases"/>
    <property type="match status" value="1"/>
</dbReference>
<gene>
    <name evidence="4" type="ORF">ACFQJ6_10260</name>
</gene>
<dbReference type="InterPro" id="IPR036380">
    <property type="entry name" value="Isochorismatase-like_sf"/>
</dbReference>
<dbReference type="GeneID" id="79302922"/>
<evidence type="ECO:0000256" key="1">
    <source>
        <dbReference type="ARBA" id="ARBA00022801"/>
    </source>
</evidence>
<feature type="domain" description="Isochorismatase-like" evidence="3">
    <location>
        <begin position="10"/>
        <end position="212"/>
    </location>
</feature>
<evidence type="ECO:0000259" key="3">
    <source>
        <dbReference type="Pfam" id="PF00857"/>
    </source>
</evidence>
<feature type="compositionally biased region" description="Basic and acidic residues" evidence="2">
    <location>
        <begin position="51"/>
        <end position="72"/>
    </location>
</feature>
<comment type="caution">
    <text evidence="4">The sequence shown here is derived from an EMBL/GenBank/DDBJ whole genome shotgun (WGS) entry which is preliminary data.</text>
</comment>
<organism evidence="4 5">
    <name type="scientific">Halorussus caseinilyticus</name>
    <dbReference type="NCBI Taxonomy" id="3034025"/>
    <lineage>
        <taxon>Archaea</taxon>
        <taxon>Methanobacteriati</taxon>
        <taxon>Methanobacteriota</taxon>
        <taxon>Stenosarchaea group</taxon>
        <taxon>Halobacteria</taxon>
        <taxon>Halobacteriales</taxon>
        <taxon>Haladaptataceae</taxon>
        <taxon>Halorussus</taxon>
    </lineage>
</organism>
<dbReference type="GO" id="GO:0016787">
    <property type="term" value="F:hydrolase activity"/>
    <property type="evidence" value="ECO:0007669"/>
    <property type="project" value="UniProtKB-KW"/>
</dbReference>
<dbReference type="RefSeq" id="WP_276281703.1">
    <property type="nucleotide sequence ID" value="NZ_CP119809.1"/>
</dbReference>
<dbReference type="AlphaFoldDB" id="A0ABD5WMI4"/>
<evidence type="ECO:0000313" key="5">
    <source>
        <dbReference type="Proteomes" id="UP001596407"/>
    </source>
</evidence>
<keyword evidence="1 4" id="KW-0378">Hydrolase</keyword>
<dbReference type="PANTHER" id="PTHR43540:SF1">
    <property type="entry name" value="ISOCHORISMATASE HYDROLASE"/>
    <property type="match status" value="1"/>
</dbReference>
<reference evidence="4 5" key="1">
    <citation type="journal article" date="2019" name="Int. J. Syst. Evol. Microbiol.">
        <title>The Global Catalogue of Microorganisms (GCM) 10K type strain sequencing project: providing services to taxonomists for standard genome sequencing and annotation.</title>
        <authorList>
            <consortium name="The Broad Institute Genomics Platform"/>
            <consortium name="The Broad Institute Genome Sequencing Center for Infectious Disease"/>
            <person name="Wu L."/>
            <person name="Ma J."/>
        </authorList>
    </citation>
    <scope>NUCLEOTIDE SEQUENCE [LARGE SCALE GENOMIC DNA]</scope>
    <source>
        <strain evidence="4 5">DT72</strain>
    </source>
</reference>
<dbReference type="Gene3D" id="3.40.50.850">
    <property type="entry name" value="Isochorismatase-like"/>
    <property type="match status" value="1"/>
</dbReference>
<dbReference type="Proteomes" id="UP001596407">
    <property type="component" value="Unassembled WGS sequence"/>
</dbReference>
<dbReference type="InterPro" id="IPR000868">
    <property type="entry name" value="Isochorismatase-like_dom"/>
</dbReference>
<dbReference type="EMBL" id="JBHSZH010000005">
    <property type="protein sequence ID" value="MFC7080439.1"/>
    <property type="molecule type" value="Genomic_DNA"/>
</dbReference>
<feature type="compositionally biased region" description="Basic and acidic residues" evidence="2">
    <location>
        <begin position="96"/>
        <end position="107"/>
    </location>
</feature>
<sequence>MSLDLPEDAVLVLVDFQRGFDDPRWGDRNNPDAEEVARDLLGAWRREDRPVVHVRHASQEDDSPLRNDREGFAFKSGLAPASPASRAGDVGDADESAARGDARRAGDGNEGESATELEVVKRVNSAFVGTELESWLRERGLDTLVVAGLTTDHCVSTTTRMAENLGFRPVVVSDATATFDREAPDGGTIPAERNHRVALAQLSGEFAEIADAAGVVAAFE</sequence>
<dbReference type="PANTHER" id="PTHR43540">
    <property type="entry name" value="PEROXYUREIDOACRYLATE/UREIDOACRYLATE AMIDOHYDROLASE-RELATED"/>
    <property type="match status" value="1"/>
</dbReference>
<dbReference type="EC" id="3.-.-.-" evidence="4"/>
<feature type="region of interest" description="Disordered" evidence="2">
    <location>
        <begin position="51"/>
        <end position="116"/>
    </location>
</feature>
<protein>
    <submittedName>
        <fullName evidence="4">Cysteine hydrolase family protein</fullName>
        <ecNumber evidence="4">3.-.-.-</ecNumber>
    </submittedName>
</protein>
<keyword evidence="5" id="KW-1185">Reference proteome</keyword>
<name>A0ABD5WMI4_9EURY</name>
<dbReference type="Pfam" id="PF00857">
    <property type="entry name" value="Isochorismatase"/>
    <property type="match status" value="1"/>
</dbReference>
<evidence type="ECO:0000313" key="4">
    <source>
        <dbReference type="EMBL" id="MFC7080439.1"/>
    </source>
</evidence>
<proteinExistence type="predicted"/>
<evidence type="ECO:0000256" key="2">
    <source>
        <dbReference type="SAM" id="MobiDB-lite"/>
    </source>
</evidence>